<dbReference type="Gene3D" id="2.40.50.100">
    <property type="match status" value="1"/>
</dbReference>
<evidence type="ECO:0000259" key="12">
    <source>
        <dbReference type="Pfam" id="PF26002"/>
    </source>
</evidence>
<dbReference type="InterPro" id="IPR058781">
    <property type="entry name" value="HH_AprE-like"/>
</dbReference>
<evidence type="ECO:0000256" key="1">
    <source>
        <dbReference type="ARBA" id="ARBA00004377"/>
    </source>
</evidence>
<dbReference type="InterPro" id="IPR058982">
    <property type="entry name" value="Beta-barrel_AprE"/>
</dbReference>
<dbReference type="GO" id="GO:0005886">
    <property type="term" value="C:plasma membrane"/>
    <property type="evidence" value="ECO:0007669"/>
    <property type="project" value="UniProtKB-SubCell"/>
</dbReference>
<keyword evidence="4 9" id="KW-1003">Cell membrane</keyword>
<evidence type="ECO:0000256" key="8">
    <source>
        <dbReference type="ARBA" id="ARBA00023136"/>
    </source>
</evidence>
<keyword evidence="10" id="KW-0175">Coiled coil</keyword>
<comment type="subcellular location">
    <subcellularLocation>
        <location evidence="1 9">Cell inner membrane</location>
        <topology evidence="1 9">Single-pass membrane protein</topology>
    </subcellularLocation>
</comment>
<dbReference type="STRING" id="1156985.SAMN04488118_11328"/>
<feature type="domain" description="AprE-like long alpha-helical hairpin" evidence="11">
    <location>
        <begin position="92"/>
        <end position="276"/>
    </location>
</feature>
<evidence type="ECO:0000256" key="7">
    <source>
        <dbReference type="ARBA" id="ARBA00022989"/>
    </source>
</evidence>
<evidence type="ECO:0000256" key="4">
    <source>
        <dbReference type="ARBA" id="ARBA00022475"/>
    </source>
</evidence>
<evidence type="ECO:0000256" key="9">
    <source>
        <dbReference type="RuleBase" id="RU365093"/>
    </source>
</evidence>
<name>A0A1G5RDF6_9RHOB</name>
<keyword evidence="5 9" id="KW-0997">Cell inner membrane</keyword>
<evidence type="ECO:0000259" key="11">
    <source>
        <dbReference type="Pfam" id="PF25994"/>
    </source>
</evidence>
<comment type="similarity">
    <text evidence="2 9">Belongs to the membrane fusion protein (MFP) (TC 8.A.1) family.</text>
</comment>
<feature type="coiled-coil region" evidence="10">
    <location>
        <begin position="145"/>
        <end position="172"/>
    </location>
</feature>
<dbReference type="InterPro" id="IPR010129">
    <property type="entry name" value="T1SS_HlyD"/>
</dbReference>
<organism evidence="13 14">
    <name type="scientific">Epibacterium ulvae</name>
    <dbReference type="NCBI Taxonomy" id="1156985"/>
    <lineage>
        <taxon>Bacteria</taxon>
        <taxon>Pseudomonadati</taxon>
        <taxon>Pseudomonadota</taxon>
        <taxon>Alphaproteobacteria</taxon>
        <taxon>Rhodobacterales</taxon>
        <taxon>Roseobacteraceae</taxon>
        <taxon>Epibacterium</taxon>
    </lineage>
</organism>
<evidence type="ECO:0000313" key="14">
    <source>
        <dbReference type="Proteomes" id="UP000198767"/>
    </source>
</evidence>
<evidence type="ECO:0000313" key="13">
    <source>
        <dbReference type="EMBL" id="SCZ71908.1"/>
    </source>
</evidence>
<protein>
    <recommendedName>
        <fullName evidence="9">Membrane fusion protein (MFP) family protein</fullName>
    </recommendedName>
</protein>
<dbReference type="Gene3D" id="2.40.30.170">
    <property type="match status" value="1"/>
</dbReference>
<keyword evidence="8" id="KW-0472">Membrane</keyword>
<feature type="domain" description="AprE-like beta-barrel" evidence="12">
    <location>
        <begin position="323"/>
        <end position="413"/>
    </location>
</feature>
<dbReference type="PANTHER" id="PTHR30386">
    <property type="entry name" value="MEMBRANE FUSION SUBUNIT OF EMRAB-TOLC MULTIDRUG EFFLUX PUMP"/>
    <property type="match status" value="1"/>
</dbReference>
<dbReference type="InterPro" id="IPR050739">
    <property type="entry name" value="MFP"/>
</dbReference>
<dbReference type="Pfam" id="PF25994">
    <property type="entry name" value="HH_AprE"/>
    <property type="match status" value="1"/>
</dbReference>
<dbReference type="OrthoDB" id="9810980at2"/>
<dbReference type="PRINTS" id="PR01490">
    <property type="entry name" value="RTXTOXIND"/>
</dbReference>
<dbReference type="EMBL" id="FMWG01000013">
    <property type="protein sequence ID" value="SCZ71908.1"/>
    <property type="molecule type" value="Genomic_DNA"/>
</dbReference>
<evidence type="ECO:0000256" key="6">
    <source>
        <dbReference type="ARBA" id="ARBA00022692"/>
    </source>
</evidence>
<proteinExistence type="inferred from homology"/>
<evidence type="ECO:0000256" key="5">
    <source>
        <dbReference type="ARBA" id="ARBA00022519"/>
    </source>
</evidence>
<sequence>MDTPSSNGPSFRGFAIAGFAFLVLLVGGLGGWSVSTQISGAVIAQGSIQVEQNRQIVQHPDGGVVAQILVGEGDRVSAEDVLIQLDDSELLAELQIIESQLAEILARTSRFTAERDEAQDISFDPLLHMLNGSHVELPELIAGQERLFQARRVNLEARVNRLKERISQIHSQIDGIMAQQESIDDQLVLLQEELVNQQNLLDQGLAQAGRVLALQREEARLRGQAGALTAQRSQAAGQITELELEILNQSSARREEAITTLRDLQVRRLELIERRNILMQRLSRLELRAPVAGVVYDLAVFARKSVIRPADPLMFLVPQDQPLVITAQINTDDVDQIYLGQPVNLKFTSFNQRTTPSLFGEVSRVSADAFQDQQTGRSYFEIEARLNAGEAQRLGQDNVLVPGMPVEVFAETGSQTPMDYLIQPFTDYLGRAFREF</sequence>
<dbReference type="RefSeq" id="WP_090220804.1">
    <property type="nucleotide sequence ID" value="NZ_CANMPF010000013.1"/>
</dbReference>
<gene>
    <name evidence="13" type="ORF">SAMN04488118_11328</name>
</gene>
<dbReference type="PANTHER" id="PTHR30386:SF17">
    <property type="entry name" value="ALKALINE PROTEASE SECRETION PROTEIN APRE"/>
    <property type="match status" value="1"/>
</dbReference>
<reference evidence="13 14" key="1">
    <citation type="submission" date="2016-10" db="EMBL/GenBank/DDBJ databases">
        <authorList>
            <person name="de Groot N.N."/>
        </authorList>
    </citation>
    <scope>NUCLEOTIDE SEQUENCE [LARGE SCALE GENOMIC DNA]</scope>
    <source>
        <strain evidence="13 14">U95</strain>
    </source>
</reference>
<evidence type="ECO:0000256" key="10">
    <source>
        <dbReference type="SAM" id="Coils"/>
    </source>
</evidence>
<evidence type="ECO:0000256" key="2">
    <source>
        <dbReference type="ARBA" id="ARBA00009477"/>
    </source>
</evidence>
<dbReference type="NCBIfam" id="TIGR01843">
    <property type="entry name" value="type_I_hlyD"/>
    <property type="match status" value="1"/>
</dbReference>
<keyword evidence="7" id="KW-1133">Transmembrane helix</keyword>
<dbReference type="AlphaFoldDB" id="A0A1G5RDF6"/>
<keyword evidence="14" id="KW-1185">Reference proteome</keyword>
<accession>A0A1G5RDF6</accession>
<keyword evidence="6" id="KW-0812">Transmembrane</keyword>
<dbReference type="Pfam" id="PF26002">
    <property type="entry name" value="Beta-barrel_AprE"/>
    <property type="match status" value="1"/>
</dbReference>
<keyword evidence="3 9" id="KW-0813">Transport</keyword>
<dbReference type="Proteomes" id="UP000198767">
    <property type="component" value="Unassembled WGS sequence"/>
</dbReference>
<dbReference type="GO" id="GO:0015031">
    <property type="term" value="P:protein transport"/>
    <property type="evidence" value="ECO:0007669"/>
    <property type="project" value="InterPro"/>
</dbReference>
<evidence type="ECO:0000256" key="3">
    <source>
        <dbReference type="ARBA" id="ARBA00022448"/>
    </source>
</evidence>